<evidence type="ECO:0000313" key="1">
    <source>
        <dbReference type="EMBL" id="KAH7150182.1"/>
    </source>
</evidence>
<proteinExistence type="predicted"/>
<dbReference type="AlphaFoldDB" id="A0A9P9J9B0"/>
<accession>A0A9P9J9B0</accession>
<organism evidence="1 2">
    <name type="scientific">Dactylonectria estremocensis</name>
    <dbReference type="NCBI Taxonomy" id="1079267"/>
    <lineage>
        <taxon>Eukaryota</taxon>
        <taxon>Fungi</taxon>
        <taxon>Dikarya</taxon>
        <taxon>Ascomycota</taxon>
        <taxon>Pezizomycotina</taxon>
        <taxon>Sordariomycetes</taxon>
        <taxon>Hypocreomycetidae</taxon>
        <taxon>Hypocreales</taxon>
        <taxon>Nectriaceae</taxon>
        <taxon>Dactylonectria</taxon>
    </lineage>
</organism>
<dbReference type="EMBL" id="JAGMUU010000006">
    <property type="protein sequence ID" value="KAH7150182.1"/>
    <property type="molecule type" value="Genomic_DNA"/>
</dbReference>
<evidence type="ECO:0000313" key="2">
    <source>
        <dbReference type="Proteomes" id="UP000717696"/>
    </source>
</evidence>
<gene>
    <name evidence="1" type="ORF">B0J13DRAFT_523255</name>
</gene>
<keyword evidence="2" id="KW-1185">Reference proteome</keyword>
<sequence length="287" mass="33343">MQPVVTDAELLRSFTALKYEFKEWFDGDEYQLTIARANVGGPTLQKTIQTIWPEIDNVFELWNIWFKMWVQRHWQLHPVTDKDFKESIRRTRIQNTEDLGLFLLTLNNHDVDIVNLGESKFGGTVAGFAISLTESAPEIESLSGVLNALNKRFREASGFRHGDTHLYNIEHEKPYYYLKIGILQYCTGQAWTDVRNHYEHEPTGYRIPYKEGTFKDTGFSVMVKIDEEGYPSEEVCAAFNPRLESRVVHAAPGPLYKEGRPEFFMAKISDKLEDLKKYAKFKFEIIL</sequence>
<protein>
    <submittedName>
        <fullName evidence="1">Uncharacterized protein</fullName>
    </submittedName>
</protein>
<dbReference type="Proteomes" id="UP000717696">
    <property type="component" value="Unassembled WGS sequence"/>
</dbReference>
<dbReference type="OrthoDB" id="5430299at2759"/>
<name>A0A9P9J9B0_9HYPO</name>
<reference evidence="1" key="1">
    <citation type="journal article" date="2021" name="Nat. Commun.">
        <title>Genetic determinants of endophytism in the Arabidopsis root mycobiome.</title>
        <authorList>
            <person name="Mesny F."/>
            <person name="Miyauchi S."/>
            <person name="Thiergart T."/>
            <person name="Pickel B."/>
            <person name="Atanasova L."/>
            <person name="Karlsson M."/>
            <person name="Huettel B."/>
            <person name="Barry K.W."/>
            <person name="Haridas S."/>
            <person name="Chen C."/>
            <person name="Bauer D."/>
            <person name="Andreopoulos W."/>
            <person name="Pangilinan J."/>
            <person name="LaButti K."/>
            <person name="Riley R."/>
            <person name="Lipzen A."/>
            <person name="Clum A."/>
            <person name="Drula E."/>
            <person name="Henrissat B."/>
            <person name="Kohler A."/>
            <person name="Grigoriev I.V."/>
            <person name="Martin F.M."/>
            <person name="Hacquard S."/>
        </authorList>
    </citation>
    <scope>NUCLEOTIDE SEQUENCE</scope>
    <source>
        <strain evidence="1">MPI-CAGE-AT-0021</strain>
    </source>
</reference>
<comment type="caution">
    <text evidence="1">The sequence shown here is derived from an EMBL/GenBank/DDBJ whole genome shotgun (WGS) entry which is preliminary data.</text>
</comment>